<reference evidence="1" key="1">
    <citation type="submission" date="2017-09" db="EMBL/GenBank/DDBJ databases">
        <title>Complete Genome Sequence of ansamitocin-producing Bacterium Actinosynnema pretiosum X47.</title>
        <authorList>
            <person name="Cao G."/>
            <person name="Zong G."/>
            <person name="Zhong C."/>
            <person name="Fu J."/>
        </authorList>
    </citation>
    <scope>NUCLEOTIDE SEQUENCE [LARGE SCALE GENOMIC DNA]</scope>
    <source>
        <strain evidence="1">X47</strain>
    </source>
</reference>
<dbReference type="AlphaFoldDB" id="A0A290Z129"/>
<protein>
    <recommendedName>
        <fullName evidence="3">Protein kinase domain-containing protein</fullName>
    </recommendedName>
</protein>
<evidence type="ECO:0008006" key="3">
    <source>
        <dbReference type="Google" id="ProtNLM"/>
    </source>
</evidence>
<dbReference type="EMBL" id="CP023445">
    <property type="protein sequence ID" value="ATE52673.1"/>
    <property type="molecule type" value="Genomic_DNA"/>
</dbReference>
<gene>
    <name evidence="1" type="ORF">CNX65_04735</name>
</gene>
<sequence length="468" mass="50831">MNSTGVSIDLADLGALGARLGSGGEASVHAMPGFRLPDVKGELVFKRYRNASSHPDALRRVVATRTGLDDEARAKLDAITAWPVRVVLSGDQAVGVLMPRIPDPFFDLVTRSTGQEHKLREVQNLFIDESKLSRFGRPVPTPEQRLRICLDFASALAFLHDRLKFVFGDVNPKNEVFRLDARPMVLFLDCDAVRPVGTVAATRQLNAADWIPPEGGVLNLATDRYKLGLFVLRCLTPRSFSSVKANPEDAAGVLDAEGMALLRRALGKDGTARPSSDDWVRHFRHVLGEAVDPPALGEVRLDRTFTLAGQPVVVEWEAREARHVELTTGARTVRVDGRSGRGSTSLRPADTGPVRVRALNDLGEDVREIGPVTVLPLPAVDRIPVPLPEFDWPFPEHGRMRTPDLPALPDLALPVPAPPAFGGRRAVPLPPVPFSGAAVFPLDLRAMVSDSPALELRSGAQNSEGKNR</sequence>
<dbReference type="Gene3D" id="1.10.510.10">
    <property type="entry name" value="Transferase(Phosphotransferase) domain 1"/>
    <property type="match status" value="1"/>
</dbReference>
<evidence type="ECO:0000313" key="2">
    <source>
        <dbReference type="Proteomes" id="UP000218505"/>
    </source>
</evidence>
<dbReference type="KEGG" id="apre:CNX65_04735"/>
<accession>A0A290Z129</accession>
<proteinExistence type="predicted"/>
<keyword evidence="2" id="KW-1185">Reference proteome</keyword>
<dbReference type="InterPro" id="IPR011009">
    <property type="entry name" value="Kinase-like_dom_sf"/>
</dbReference>
<evidence type="ECO:0000313" key="1">
    <source>
        <dbReference type="EMBL" id="ATE52673.1"/>
    </source>
</evidence>
<dbReference type="Proteomes" id="UP000218505">
    <property type="component" value="Chromosome"/>
</dbReference>
<organism evidence="1 2">
    <name type="scientific">Actinosynnema pretiosum</name>
    <dbReference type="NCBI Taxonomy" id="42197"/>
    <lineage>
        <taxon>Bacteria</taxon>
        <taxon>Bacillati</taxon>
        <taxon>Actinomycetota</taxon>
        <taxon>Actinomycetes</taxon>
        <taxon>Pseudonocardiales</taxon>
        <taxon>Pseudonocardiaceae</taxon>
        <taxon>Actinosynnema</taxon>
    </lineage>
</organism>
<name>A0A290Z129_9PSEU</name>
<dbReference type="SUPFAM" id="SSF56112">
    <property type="entry name" value="Protein kinase-like (PK-like)"/>
    <property type="match status" value="1"/>
</dbReference>